<protein>
    <submittedName>
        <fullName evidence="4">Elongation factor P-like protein</fullName>
    </submittedName>
</protein>
<dbReference type="InterPro" id="IPR008991">
    <property type="entry name" value="Translation_prot_SH3-like_sf"/>
</dbReference>
<keyword evidence="5" id="KW-1185">Reference proteome</keyword>
<evidence type="ECO:0000259" key="2">
    <source>
        <dbReference type="SMART" id="SM00841"/>
    </source>
</evidence>
<comment type="caution">
    <text evidence="4">The sequence shown here is derived from an EMBL/GenBank/DDBJ whole genome shotgun (WGS) entry which is preliminary data.</text>
</comment>
<dbReference type="GO" id="GO:0005829">
    <property type="term" value="C:cytosol"/>
    <property type="evidence" value="ECO:0007669"/>
    <property type="project" value="UniProtKB-ARBA"/>
</dbReference>
<dbReference type="SMART" id="SM00841">
    <property type="entry name" value="Elong-fact-P_C"/>
    <property type="match status" value="1"/>
</dbReference>
<proteinExistence type="inferred from homology"/>
<name>A0A5C6EHW2_9BACT</name>
<dbReference type="CDD" id="cd05794">
    <property type="entry name" value="S1_EF-P_repeat_2"/>
    <property type="match status" value="1"/>
</dbReference>
<dbReference type="OrthoDB" id="9801844at2"/>
<dbReference type="InterPro" id="IPR013852">
    <property type="entry name" value="Transl_elong_P/YeiP_CS"/>
</dbReference>
<dbReference type="Gene3D" id="2.30.30.30">
    <property type="match status" value="1"/>
</dbReference>
<dbReference type="GO" id="GO:0043043">
    <property type="term" value="P:peptide biosynthetic process"/>
    <property type="evidence" value="ECO:0007669"/>
    <property type="project" value="InterPro"/>
</dbReference>
<dbReference type="InterPro" id="IPR014722">
    <property type="entry name" value="Rib_uL2_dom2"/>
</dbReference>
<keyword evidence="4" id="KW-0251">Elongation factor</keyword>
<dbReference type="Pfam" id="PF01132">
    <property type="entry name" value="EFP"/>
    <property type="match status" value="1"/>
</dbReference>
<dbReference type="InterPro" id="IPR013185">
    <property type="entry name" value="Transl_elong_KOW-like"/>
</dbReference>
<dbReference type="Gene3D" id="2.40.50.140">
    <property type="entry name" value="Nucleic acid-binding proteins"/>
    <property type="match status" value="2"/>
</dbReference>
<dbReference type="GO" id="GO:0003746">
    <property type="term" value="F:translation elongation factor activity"/>
    <property type="evidence" value="ECO:0007669"/>
    <property type="project" value="UniProtKB-KW"/>
</dbReference>
<evidence type="ECO:0000313" key="4">
    <source>
        <dbReference type="EMBL" id="TWU48602.1"/>
    </source>
</evidence>
<comment type="similarity">
    <text evidence="1">Belongs to the elongation factor P family.</text>
</comment>
<dbReference type="Pfam" id="PF09285">
    <property type="entry name" value="Elong-fact-P_C"/>
    <property type="match status" value="1"/>
</dbReference>
<dbReference type="Pfam" id="PF08207">
    <property type="entry name" value="EFP_N"/>
    <property type="match status" value="1"/>
</dbReference>
<dbReference type="PROSITE" id="PS01275">
    <property type="entry name" value="EFP"/>
    <property type="match status" value="1"/>
</dbReference>
<dbReference type="FunFam" id="2.40.50.140:FF:000004">
    <property type="entry name" value="Elongation factor P"/>
    <property type="match status" value="1"/>
</dbReference>
<gene>
    <name evidence="4" type="primary">yeiP</name>
    <name evidence="4" type="ORF">Poly51_45030</name>
</gene>
<evidence type="ECO:0000259" key="3">
    <source>
        <dbReference type="SMART" id="SM01185"/>
    </source>
</evidence>
<dbReference type="SUPFAM" id="SSF50104">
    <property type="entry name" value="Translation proteins SH3-like domain"/>
    <property type="match status" value="1"/>
</dbReference>
<feature type="domain" description="Elongation factor P C-terminal" evidence="2">
    <location>
        <begin position="131"/>
        <end position="186"/>
    </location>
</feature>
<dbReference type="AlphaFoldDB" id="A0A5C6EHW2"/>
<dbReference type="SUPFAM" id="SSF50249">
    <property type="entry name" value="Nucleic acid-binding proteins"/>
    <property type="match status" value="2"/>
</dbReference>
<dbReference type="NCBIfam" id="NF001810">
    <property type="entry name" value="PRK00529.1"/>
    <property type="match status" value="1"/>
</dbReference>
<sequence>MLAKDIKTGTVVVHDGNPVIIQGINVQSPSARGAATLYKFRARNVLTKNKVDIVLKGTDNLDEADFSRRDVQVTYSDATHLHLMDKEDFQDYELPLEEVEEEMQYMPEGLEGIRALIYNDECVGLDLPPTVEMTITQCDPSVKGNSATSRSKPATMETGLVVQVPEHIKEGERLKIDTRTGMFVSRA</sequence>
<evidence type="ECO:0000313" key="5">
    <source>
        <dbReference type="Proteomes" id="UP000318288"/>
    </source>
</evidence>
<dbReference type="InterPro" id="IPR001059">
    <property type="entry name" value="Transl_elong_P/YeiP_cen"/>
</dbReference>
<dbReference type="PIRSF" id="PIRSF005901">
    <property type="entry name" value="EF-P"/>
    <property type="match status" value="1"/>
</dbReference>
<keyword evidence="4" id="KW-0648">Protein biosynthesis</keyword>
<dbReference type="InterPro" id="IPR012340">
    <property type="entry name" value="NA-bd_OB-fold"/>
</dbReference>
<organism evidence="4 5">
    <name type="scientific">Rubripirellula tenax</name>
    <dbReference type="NCBI Taxonomy" id="2528015"/>
    <lineage>
        <taxon>Bacteria</taxon>
        <taxon>Pseudomonadati</taxon>
        <taxon>Planctomycetota</taxon>
        <taxon>Planctomycetia</taxon>
        <taxon>Pirellulales</taxon>
        <taxon>Pirellulaceae</taxon>
        <taxon>Rubripirellula</taxon>
    </lineage>
</organism>
<feature type="domain" description="Translation elongation factor P/YeiP central" evidence="3">
    <location>
        <begin position="68"/>
        <end position="123"/>
    </location>
</feature>
<dbReference type="RefSeq" id="WP_146460049.1">
    <property type="nucleotide sequence ID" value="NZ_SJPW01000006.1"/>
</dbReference>
<dbReference type="EMBL" id="SJPW01000006">
    <property type="protein sequence ID" value="TWU48602.1"/>
    <property type="molecule type" value="Genomic_DNA"/>
</dbReference>
<accession>A0A5C6EHW2</accession>
<dbReference type="InterPro" id="IPR020599">
    <property type="entry name" value="Transl_elong_fac_P/YeiP"/>
</dbReference>
<dbReference type="Proteomes" id="UP000318288">
    <property type="component" value="Unassembled WGS sequence"/>
</dbReference>
<dbReference type="InterPro" id="IPR015365">
    <property type="entry name" value="Elong-fact-P_C"/>
</dbReference>
<evidence type="ECO:0000256" key="1">
    <source>
        <dbReference type="ARBA" id="ARBA00009479"/>
    </source>
</evidence>
<dbReference type="PANTHER" id="PTHR30053">
    <property type="entry name" value="ELONGATION FACTOR P"/>
    <property type="match status" value="1"/>
</dbReference>
<dbReference type="SMART" id="SM01185">
    <property type="entry name" value="EFP"/>
    <property type="match status" value="1"/>
</dbReference>
<reference evidence="4 5" key="1">
    <citation type="submission" date="2019-02" db="EMBL/GenBank/DDBJ databases">
        <title>Deep-cultivation of Planctomycetes and their phenomic and genomic characterization uncovers novel biology.</title>
        <authorList>
            <person name="Wiegand S."/>
            <person name="Jogler M."/>
            <person name="Boedeker C."/>
            <person name="Pinto D."/>
            <person name="Vollmers J."/>
            <person name="Rivas-Marin E."/>
            <person name="Kohn T."/>
            <person name="Peeters S.H."/>
            <person name="Heuer A."/>
            <person name="Rast P."/>
            <person name="Oberbeckmann S."/>
            <person name="Bunk B."/>
            <person name="Jeske O."/>
            <person name="Meyerdierks A."/>
            <person name="Storesund J.E."/>
            <person name="Kallscheuer N."/>
            <person name="Luecker S."/>
            <person name="Lage O.M."/>
            <person name="Pohl T."/>
            <person name="Merkel B.J."/>
            <person name="Hornburger P."/>
            <person name="Mueller R.-W."/>
            <person name="Bruemmer F."/>
            <person name="Labrenz M."/>
            <person name="Spormann A.M."/>
            <person name="Op Den Camp H."/>
            <person name="Overmann J."/>
            <person name="Amann R."/>
            <person name="Jetten M.S.M."/>
            <person name="Mascher T."/>
            <person name="Medema M.H."/>
            <person name="Devos D.P."/>
            <person name="Kaster A.-K."/>
            <person name="Ovreas L."/>
            <person name="Rohde M."/>
            <person name="Galperin M.Y."/>
            <person name="Jogler C."/>
        </authorList>
    </citation>
    <scope>NUCLEOTIDE SEQUENCE [LARGE SCALE GENOMIC DNA]</scope>
    <source>
        <strain evidence="4 5">Poly51</strain>
    </source>
</reference>
<dbReference type="PANTHER" id="PTHR30053:SF14">
    <property type="entry name" value="TRANSLATION ELONGATION FACTOR KOW-LIKE DOMAIN-CONTAINING PROTEIN"/>
    <property type="match status" value="1"/>
</dbReference>